<dbReference type="PRINTS" id="PR00413">
    <property type="entry name" value="HADHALOGNASE"/>
</dbReference>
<dbReference type="Gene3D" id="1.10.150.240">
    <property type="entry name" value="Putative phosphatase, domain 2"/>
    <property type="match status" value="1"/>
</dbReference>
<feature type="binding site" evidence="10">
    <location>
        <position position="25"/>
    </location>
    <ligand>
        <name>Mg(2+)</name>
        <dbReference type="ChEBI" id="CHEBI:18420"/>
    </ligand>
</feature>
<dbReference type="InterPro" id="IPR023214">
    <property type="entry name" value="HAD_sf"/>
</dbReference>
<evidence type="ECO:0000256" key="5">
    <source>
        <dbReference type="ARBA" id="ARBA00013078"/>
    </source>
</evidence>
<sequence length="247" mass="26630">MSEDMEMDVQSSTRAPVRAAMIDLDGTLVDTLGDFVQALGLMLDDLQLPAIEAQQVARMVGKGSQHLLRSVLAQVLQVRDADDAPAALVDALYPQAWRQYQHHYEEINGRYASVYPGVVQGLTALRAAGLPLACLTNKPTVFAHQLLRAKELAGFFDHVFGGDAFEQKKPDPIPLIKTCEALGFAPAQVLMVGDSSNDAQAARAAGCPVVLVTYGYNHGEPVRAVDADGYVNALQELVPMWACALVE</sequence>
<feature type="binding site" evidence="10">
    <location>
        <position position="23"/>
    </location>
    <ligand>
        <name>Mg(2+)</name>
        <dbReference type="ChEBI" id="CHEBI:18420"/>
    </ligand>
</feature>
<dbReference type="InterPro" id="IPR036412">
    <property type="entry name" value="HAD-like_sf"/>
</dbReference>
<dbReference type="SUPFAM" id="SSF56784">
    <property type="entry name" value="HAD-like"/>
    <property type="match status" value="1"/>
</dbReference>
<evidence type="ECO:0000256" key="6">
    <source>
        <dbReference type="ARBA" id="ARBA00022723"/>
    </source>
</evidence>
<evidence type="ECO:0000256" key="1">
    <source>
        <dbReference type="ARBA" id="ARBA00000830"/>
    </source>
</evidence>
<gene>
    <name evidence="11" type="ORF">GCM10022279_06680</name>
</gene>
<comment type="caution">
    <text evidence="11">The sequence shown here is derived from an EMBL/GenBank/DDBJ whole genome shotgun (WGS) entry which is preliminary data.</text>
</comment>
<dbReference type="HAMAP" id="MF_00495">
    <property type="entry name" value="GPH_hydrolase_bact"/>
    <property type="match status" value="1"/>
</dbReference>
<dbReference type="SFLD" id="SFLDG01129">
    <property type="entry name" value="C1.5:_HAD__Beta-PGM__Phosphata"/>
    <property type="match status" value="1"/>
</dbReference>
<evidence type="ECO:0000313" key="11">
    <source>
        <dbReference type="EMBL" id="GAA3986281.1"/>
    </source>
</evidence>
<dbReference type="SFLD" id="SFLDS00003">
    <property type="entry name" value="Haloacid_Dehalogenase"/>
    <property type="match status" value="1"/>
</dbReference>
<comment type="pathway">
    <text evidence="3 10">Organic acid metabolism; glycolate biosynthesis; glycolate from 2-phosphoglycolate: step 1/1.</text>
</comment>
<proteinExistence type="inferred from homology"/>
<dbReference type="InterPro" id="IPR041492">
    <property type="entry name" value="HAD_2"/>
</dbReference>
<comment type="similarity">
    <text evidence="4 10">Belongs to the HAD-like hydrolase superfamily. CbbY/CbbZ/Gph/YieH family.</text>
</comment>
<evidence type="ECO:0000256" key="4">
    <source>
        <dbReference type="ARBA" id="ARBA00006171"/>
    </source>
</evidence>
<comment type="function">
    <text evidence="10">Specifically catalyzes the dephosphorylation of 2-phosphoglycolate. Is involved in the dissimilation of the intracellular 2-phosphoglycolate formed during the DNA repair of 3'-phosphoglycolate ends, a major class of DNA lesions induced by oxidative stress.</text>
</comment>
<dbReference type="PANTHER" id="PTHR43434">
    <property type="entry name" value="PHOSPHOGLYCOLATE PHOSPHATASE"/>
    <property type="match status" value="1"/>
</dbReference>
<dbReference type="InterPro" id="IPR006439">
    <property type="entry name" value="HAD-SF_hydro_IA"/>
</dbReference>
<comment type="cofactor">
    <cofactor evidence="2 10">
        <name>Mg(2+)</name>
        <dbReference type="ChEBI" id="CHEBI:18420"/>
    </cofactor>
</comment>
<dbReference type="Gene3D" id="3.40.50.1000">
    <property type="entry name" value="HAD superfamily/HAD-like"/>
    <property type="match status" value="1"/>
</dbReference>
<dbReference type="Pfam" id="PF13419">
    <property type="entry name" value="HAD_2"/>
    <property type="match status" value="1"/>
</dbReference>
<evidence type="ECO:0000256" key="10">
    <source>
        <dbReference type="HAMAP-Rule" id="MF_00495"/>
    </source>
</evidence>
<keyword evidence="6 10" id="KW-0479">Metal-binding</keyword>
<dbReference type="EC" id="3.1.3.18" evidence="5 10"/>
<dbReference type="NCBIfam" id="TIGR01549">
    <property type="entry name" value="HAD-SF-IA-v1"/>
    <property type="match status" value="1"/>
</dbReference>
<dbReference type="RefSeq" id="WP_344868210.1">
    <property type="nucleotide sequence ID" value="NZ_BAABBP010000004.1"/>
</dbReference>
<evidence type="ECO:0000256" key="3">
    <source>
        <dbReference type="ARBA" id="ARBA00004818"/>
    </source>
</evidence>
<name>A0ABP7QQ21_9BURK</name>
<keyword evidence="7 10" id="KW-0378">Hydrolase</keyword>
<feature type="binding site" evidence="10">
    <location>
        <position position="194"/>
    </location>
    <ligand>
        <name>Mg(2+)</name>
        <dbReference type="ChEBI" id="CHEBI:18420"/>
    </ligand>
</feature>
<evidence type="ECO:0000256" key="9">
    <source>
        <dbReference type="ARBA" id="ARBA00023277"/>
    </source>
</evidence>
<comment type="catalytic activity">
    <reaction evidence="1 10">
        <text>2-phosphoglycolate + H2O = glycolate + phosphate</text>
        <dbReference type="Rhea" id="RHEA:14369"/>
        <dbReference type="ChEBI" id="CHEBI:15377"/>
        <dbReference type="ChEBI" id="CHEBI:29805"/>
        <dbReference type="ChEBI" id="CHEBI:43474"/>
        <dbReference type="ChEBI" id="CHEBI:58033"/>
        <dbReference type="EC" id="3.1.3.18"/>
    </reaction>
</comment>
<organism evidence="11 12">
    <name type="scientific">Comamonas faecalis</name>
    <dbReference type="NCBI Taxonomy" id="1387849"/>
    <lineage>
        <taxon>Bacteria</taxon>
        <taxon>Pseudomonadati</taxon>
        <taxon>Pseudomonadota</taxon>
        <taxon>Betaproteobacteria</taxon>
        <taxon>Burkholderiales</taxon>
        <taxon>Comamonadaceae</taxon>
        <taxon>Comamonas</taxon>
    </lineage>
</organism>
<evidence type="ECO:0000256" key="2">
    <source>
        <dbReference type="ARBA" id="ARBA00001946"/>
    </source>
</evidence>
<dbReference type="InterPro" id="IPR023198">
    <property type="entry name" value="PGP-like_dom2"/>
</dbReference>
<reference evidence="12" key="1">
    <citation type="journal article" date="2019" name="Int. J. Syst. Evol. Microbiol.">
        <title>The Global Catalogue of Microorganisms (GCM) 10K type strain sequencing project: providing services to taxonomists for standard genome sequencing and annotation.</title>
        <authorList>
            <consortium name="The Broad Institute Genomics Platform"/>
            <consortium name="The Broad Institute Genome Sequencing Center for Infectious Disease"/>
            <person name="Wu L."/>
            <person name="Ma J."/>
        </authorList>
    </citation>
    <scope>NUCLEOTIDE SEQUENCE [LARGE SCALE GENOMIC DNA]</scope>
    <source>
        <strain evidence="12">JCM 17561</strain>
    </source>
</reference>
<dbReference type="SFLD" id="SFLDG01135">
    <property type="entry name" value="C1.5.6:_HAD__Beta-PGM__Phospha"/>
    <property type="match status" value="1"/>
</dbReference>
<evidence type="ECO:0000256" key="7">
    <source>
        <dbReference type="ARBA" id="ARBA00022801"/>
    </source>
</evidence>
<dbReference type="Proteomes" id="UP001501627">
    <property type="component" value="Unassembled WGS sequence"/>
</dbReference>
<evidence type="ECO:0000256" key="8">
    <source>
        <dbReference type="ARBA" id="ARBA00022842"/>
    </source>
</evidence>
<keyword evidence="8 10" id="KW-0460">Magnesium</keyword>
<protein>
    <recommendedName>
        <fullName evidence="5 10">Phosphoglycolate phosphatase</fullName>
        <shortName evidence="10">PGP</shortName>
        <shortName evidence="10">PGPase</shortName>
        <ecNumber evidence="5 10">3.1.3.18</ecNumber>
    </recommendedName>
</protein>
<feature type="active site" description="Nucleophile" evidence="10">
    <location>
        <position position="23"/>
    </location>
</feature>
<dbReference type="PANTHER" id="PTHR43434:SF1">
    <property type="entry name" value="PHOSPHOGLYCOLATE PHOSPHATASE"/>
    <property type="match status" value="1"/>
</dbReference>
<keyword evidence="9 10" id="KW-0119">Carbohydrate metabolism</keyword>
<accession>A0ABP7QQ21</accession>
<dbReference type="NCBIfam" id="TIGR01509">
    <property type="entry name" value="HAD-SF-IA-v3"/>
    <property type="match status" value="1"/>
</dbReference>
<dbReference type="InterPro" id="IPR050155">
    <property type="entry name" value="HAD-like_hydrolase_sf"/>
</dbReference>
<dbReference type="NCBIfam" id="TIGR01449">
    <property type="entry name" value="PGP_bact"/>
    <property type="match status" value="1"/>
</dbReference>
<evidence type="ECO:0000313" key="12">
    <source>
        <dbReference type="Proteomes" id="UP001501627"/>
    </source>
</evidence>
<dbReference type="EMBL" id="BAABBP010000004">
    <property type="protein sequence ID" value="GAA3986281.1"/>
    <property type="molecule type" value="Genomic_DNA"/>
</dbReference>
<keyword evidence="12" id="KW-1185">Reference proteome</keyword>
<dbReference type="InterPro" id="IPR037512">
    <property type="entry name" value="PGPase_prok"/>
</dbReference>